<dbReference type="PANTHER" id="PTHR42852">
    <property type="entry name" value="THIOL:DISULFIDE INTERCHANGE PROTEIN DSBE"/>
    <property type="match status" value="1"/>
</dbReference>
<comment type="caution">
    <text evidence="3">The sequence shown here is derived from an EMBL/GenBank/DDBJ whole genome shotgun (WGS) entry which is preliminary data.</text>
</comment>
<dbReference type="CDD" id="cd02966">
    <property type="entry name" value="TlpA_like_family"/>
    <property type="match status" value="1"/>
</dbReference>
<dbReference type="InterPro" id="IPR036249">
    <property type="entry name" value="Thioredoxin-like_sf"/>
</dbReference>
<dbReference type="PROSITE" id="PS51257">
    <property type="entry name" value="PROKAR_LIPOPROTEIN"/>
    <property type="match status" value="1"/>
</dbReference>
<reference evidence="3 4" key="1">
    <citation type="submission" date="2017-09" db="EMBL/GenBank/DDBJ databases">
        <title>Genomics of the genus Arcobacter.</title>
        <authorList>
            <person name="Perez-Cataluna A."/>
            <person name="Figueras M.J."/>
            <person name="Salas-Masso N."/>
        </authorList>
    </citation>
    <scope>NUCLEOTIDE SEQUENCE [LARGE SCALE GENOMIC DNA]</scope>
    <source>
        <strain evidence="3 4">CECT 7837</strain>
    </source>
</reference>
<keyword evidence="1" id="KW-0676">Redox-active center</keyword>
<dbReference type="InterPro" id="IPR013766">
    <property type="entry name" value="Thioredoxin_domain"/>
</dbReference>
<dbReference type="AlphaFoldDB" id="A0AA94F6Q8"/>
<dbReference type="InterPro" id="IPR017937">
    <property type="entry name" value="Thioredoxin_CS"/>
</dbReference>
<dbReference type="EMBL" id="NXIG01000020">
    <property type="protein sequence ID" value="RXI28714.1"/>
    <property type="molecule type" value="Genomic_DNA"/>
</dbReference>
<dbReference type="Proteomes" id="UP000290588">
    <property type="component" value="Unassembled WGS sequence"/>
</dbReference>
<sequence>MLKTKKQKINLARKNMKNKYLLLLISLSFLFIGCEEGKKAQVIEQKDIKNTIELKKEVDKTYNLKTFDGETIKLTVDNNILISDKLEDKLVLINFWATWCPPCKKEIPVFNEIYEKYKDNFIIIGILYEKDIDMNTLSNFIKENNIKFPITISEDENFRLAKELGDVKKVPESFLYGKDGLFIEKYIGIVDEKKLVNHIKDSLK</sequence>
<feature type="domain" description="Thioredoxin" evidence="2">
    <location>
        <begin position="34"/>
        <end position="204"/>
    </location>
</feature>
<evidence type="ECO:0000256" key="1">
    <source>
        <dbReference type="ARBA" id="ARBA00023284"/>
    </source>
</evidence>
<dbReference type="SUPFAM" id="SSF52833">
    <property type="entry name" value="Thioredoxin-like"/>
    <property type="match status" value="1"/>
</dbReference>
<dbReference type="InterPro" id="IPR050553">
    <property type="entry name" value="Thioredoxin_ResA/DsbE_sf"/>
</dbReference>
<dbReference type="PROSITE" id="PS00194">
    <property type="entry name" value="THIOREDOXIN_1"/>
    <property type="match status" value="1"/>
</dbReference>
<dbReference type="InterPro" id="IPR000866">
    <property type="entry name" value="AhpC/TSA"/>
</dbReference>
<dbReference type="Pfam" id="PF00578">
    <property type="entry name" value="AhpC-TSA"/>
    <property type="match status" value="1"/>
</dbReference>
<organism evidence="3 4">
    <name type="scientific">Arcobacter ellisii</name>
    <dbReference type="NCBI Taxonomy" id="913109"/>
    <lineage>
        <taxon>Bacteria</taxon>
        <taxon>Pseudomonadati</taxon>
        <taxon>Campylobacterota</taxon>
        <taxon>Epsilonproteobacteria</taxon>
        <taxon>Campylobacterales</taxon>
        <taxon>Arcobacteraceae</taxon>
        <taxon>Arcobacter</taxon>
    </lineage>
</organism>
<dbReference type="PANTHER" id="PTHR42852:SF17">
    <property type="entry name" value="THIOREDOXIN-LIKE PROTEIN HI_1115"/>
    <property type="match status" value="1"/>
</dbReference>
<evidence type="ECO:0000313" key="3">
    <source>
        <dbReference type="EMBL" id="RXI28714.1"/>
    </source>
</evidence>
<gene>
    <name evidence="3" type="ORF">CP962_13625</name>
</gene>
<dbReference type="GO" id="GO:0016491">
    <property type="term" value="F:oxidoreductase activity"/>
    <property type="evidence" value="ECO:0007669"/>
    <property type="project" value="InterPro"/>
</dbReference>
<name>A0AA94F6Q8_9BACT</name>
<dbReference type="Gene3D" id="3.40.30.10">
    <property type="entry name" value="Glutaredoxin"/>
    <property type="match status" value="1"/>
</dbReference>
<protein>
    <submittedName>
        <fullName evidence="3">Thioredoxin</fullName>
    </submittedName>
</protein>
<dbReference type="PROSITE" id="PS51352">
    <property type="entry name" value="THIOREDOXIN_2"/>
    <property type="match status" value="1"/>
</dbReference>
<evidence type="ECO:0000259" key="2">
    <source>
        <dbReference type="PROSITE" id="PS51352"/>
    </source>
</evidence>
<dbReference type="GO" id="GO:0016209">
    <property type="term" value="F:antioxidant activity"/>
    <property type="evidence" value="ECO:0007669"/>
    <property type="project" value="InterPro"/>
</dbReference>
<proteinExistence type="predicted"/>
<evidence type="ECO:0000313" key="4">
    <source>
        <dbReference type="Proteomes" id="UP000290588"/>
    </source>
</evidence>
<accession>A0AA94F6Q8</accession>